<dbReference type="Proteomes" id="UP000765509">
    <property type="component" value="Unassembled WGS sequence"/>
</dbReference>
<dbReference type="AlphaFoldDB" id="A0A9Q3EQ02"/>
<feature type="domain" description="AB hydrolase-1" evidence="1">
    <location>
        <begin position="57"/>
        <end position="259"/>
    </location>
</feature>
<dbReference type="Gene3D" id="3.40.50.1820">
    <property type="entry name" value="alpha/beta hydrolase"/>
    <property type="match status" value="1"/>
</dbReference>
<evidence type="ECO:0000313" key="2">
    <source>
        <dbReference type="EMBL" id="MBW0522846.1"/>
    </source>
</evidence>
<evidence type="ECO:0000259" key="1">
    <source>
        <dbReference type="Pfam" id="PF00561"/>
    </source>
</evidence>
<name>A0A9Q3EQ02_9BASI</name>
<reference evidence="2" key="1">
    <citation type="submission" date="2021-03" db="EMBL/GenBank/DDBJ databases">
        <title>Draft genome sequence of rust myrtle Austropuccinia psidii MF-1, a brazilian biotype.</title>
        <authorList>
            <person name="Quecine M.C."/>
            <person name="Pachon D.M.R."/>
            <person name="Bonatelli M.L."/>
            <person name="Correr F.H."/>
            <person name="Franceschini L.M."/>
            <person name="Leite T.F."/>
            <person name="Margarido G.R.A."/>
            <person name="Almeida C.A."/>
            <person name="Ferrarezi J.A."/>
            <person name="Labate C.A."/>
        </authorList>
    </citation>
    <scope>NUCLEOTIDE SEQUENCE</scope>
    <source>
        <strain evidence="2">MF-1</strain>
    </source>
</reference>
<dbReference type="OrthoDB" id="19657at2759"/>
<protein>
    <recommendedName>
        <fullName evidence="1">AB hydrolase-1 domain-containing protein</fullName>
    </recommendedName>
</protein>
<organism evidence="2 3">
    <name type="scientific">Austropuccinia psidii MF-1</name>
    <dbReference type="NCBI Taxonomy" id="1389203"/>
    <lineage>
        <taxon>Eukaryota</taxon>
        <taxon>Fungi</taxon>
        <taxon>Dikarya</taxon>
        <taxon>Basidiomycota</taxon>
        <taxon>Pucciniomycotina</taxon>
        <taxon>Pucciniomycetes</taxon>
        <taxon>Pucciniales</taxon>
        <taxon>Sphaerophragmiaceae</taxon>
        <taxon>Austropuccinia</taxon>
    </lineage>
</organism>
<gene>
    <name evidence="2" type="ORF">O181_062561</name>
</gene>
<dbReference type="EMBL" id="AVOT02029862">
    <property type="protein sequence ID" value="MBW0522846.1"/>
    <property type="molecule type" value="Genomic_DNA"/>
</dbReference>
<dbReference type="SUPFAM" id="SSF53474">
    <property type="entry name" value="alpha/beta-Hydrolases"/>
    <property type="match status" value="1"/>
</dbReference>
<dbReference type="InterPro" id="IPR000073">
    <property type="entry name" value="AB_hydrolase_1"/>
</dbReference>
<dbReference type="InterPro" id="IPR029058">
    <property type="entry name" value="AB_hydrolase_fold"/>
</dbReference>
<sequence length="423" mass="47276">MPFITVAQDVNLYYEIIPSISTTTSNSNSIPWLIILPPIFLDITFTFPYIHGPGQLSQNFNIILIDFRCHGRTCSKVSPSCDLWTLAADLAFALHQLKLNQLHVLAGDSLGTEVTLRLIGLFPSLVISACLCCLPPLTEEGFIKTAFQTVMTSWTNPEVPEDWEASVSATQWWLYGPSSSKCSLDVLDAWAGVMVRRYPPSKATHSLGSCSFYVERDPPPPALALAVNIPILVLHGDAENIYDELGAEQRYNEFVNCSNKSSFRVLKNTPLQMFDSFPQRVQEQYYPWLNDLIQNPQLNPSYTNSSHSPIDLVKGLQRLAQILGDPSVECRDPSTSDSFYALSHEKIKSNAERLGWIEKNQINKFSMIGGGAPETWTGASFEEQNPIRFSKRLQRHSDGVEAANRVEEIILAISESTVEDDIQ</sequence>
<accession>A0A9Q3EQ02</accession>
<evidence type="ECO:0000313" key="3">
    <source>
        <dbReference type="Proteomes" id="UP000765509"/>
    </source>
</evidence>
<proteinExistence type="predicted"/>
<comment type="caution">
    <text evidence="2">The sequence shown here is derived from an EMBL/GenBank/DDBJ whole genome shotgun (WGS) entry which is preliminary data.</text>
</comment>
<keyword evidence="3" id="KW-1185">Reference proteome</keyword>
<dbReference type="Pfam" id="PF00561">
    <property type="entry name" value="Abhydrolase_1"/>
    <property type="match status" value="1"/>
</dbReference>